<dbReference type="AlphaFoldDB" id="A0A9D4KAB3"/>
<reference evidence="1" key="2">
    <citation type="submission" date="2020-11" db="EMBL/GenBank/DDBJ databases">
        <authorList>
            <person name="McCartney M.A."/>
            <person name="Auch B."/>
            <person name="Kono T."/>
            <person name="Mallez S."/>
            <person name="Becker A."/>
            <person name="Gohl D.M."/>
            <person name="Silverstein K.A.T."/>
            <person name="Koren S."/>
            <person name="Bechman K.B."/>
            <person name="Herman A."/>
            <person name="Abrahante J.E."/>
            <person name="Garbe J."/>
        </authorList>
    </citation>
    <scope>NUCLEOTIDE SEQUENCE</scope>
    <source>
        <strain evidence="1">Duluth1</strain>
        <tissue evidence="1">Whole animal</tissue>
    </source>
</reference>
<name>A0A9D4KAB3_DREPO</name>
<evidence type="ECO:0000313" key="2">
    <source>
        <dbReference type="Proteomes" id="UP000828390"/>
    </source>
</evidence>
<organism evidence="1 2">
    <name type="scientific">Dreissena polymorpha</name>
    <name type="common">Zebra mussel</name>
    <name type="synonym">Mytilus polymorpha</name>
    <dbReference type="NCBI Taxonomy" id="45954"/>
    <lineage>
        <taxon>Eukaryota</taxon>
        <taxon>Metazoa</taxon>
        <taxon>Spiralia</taxon>
        <taxon>Lophotrochozoa</taxon>
        <taxon>Mollusca</taxon>
        <taxon>Bivalvia</taxon>
        <taxon>Autobranchia</taxon>
        <taxon>Heteroconchia</taxon>
        <taxon>Euheterodonta</taxon>
        <taxon>Imparidentia</taxon>
        <taxon>Neoheterodontei</taxon>
        <taxon>Myida</taxon>
        <taxon>Dreissenoidea</taxon>
        <taxon>Dreissenidae</taxon>
        <taxon>Dreissena</taxon>
    </lineage>
</organism>
<protein>
    <submittedName>
        <fullName evidence="1">Uncharacterized protein</fullName>
    </submittedName>
</protein>
<sequence>MGGINIDKDMVQVMQELYGNANSSVLFNGRERDFFRTSVDGRNEYLLFLVLYNISLMKII</sequence>
<proteinExistence type="predicted"/>
<accession>A0A9D4KAB3</accession>
<comment type="caution">
    <text evidence="1">The sequence shown here is derived from an EMBL/GenBank/DDBJ whole genome shotgun (WGS) entry which is preliminary data.</text>
</comment>
<keyword evidence="2" id="KW-1185">Reference proteome</keyword>
<dbReference type="Proteomes" id="UP000828390">
    <property type="component" value="Unassembled WGS sequence"/>
</dbReference>
<dbReference type="EMBL" id="JAIWYP010000004">
    <property type="protein sequence ID" value="KAH3835893.1"/>
    <property type="molecule type" value="Genomic_DNA"/>
</dbReference>
<evidence type="ECO:0000313" key="1">
    <source>
        <dbReference type="EMBL" id="KAH3835893.1"/>
    </source>
</evidence>
<gene>
    <name evidence="1" type="ORF">DPMN_109261</name>
</gene>
<reference evidence="1" key="1">
    <citation type="journal article" date="2019" name="bioRxiv">
        <title>The Genome of the Zebra Mussel, Dreissena polymorpha: A Resource for Invasive Species Research.</title>
        <authorList>
            <person name="McCartney M.A."/>
            <person name="Auch B."/>
            <person name="Kono T."/>
            <person name="Mallez S."/>
            <person name="Zhang Y."/>
            <person name="Obille A."/>
            <person name="Becker A."/>
            <person name="Abrahante J.E."/>
            <person name="Garbe J."/>
            <person name="Badalamenti J.P."/>
            <person name="Herman A."/>
            <person name="Mangelson H."/>
            <person name="Liachko I."/>
            <person name="Sullivan S."/>
            <person name="Sone E.D."/>
            <person name="Koren S."/>
            <person name="Silverstein K.A.T."/>
            <person name="Beckman K.B."/>
            <person name="Gohl D.M."/>
        </authorList>
    </citation>
    <scope>NUCLEOTIDE SEQUENCE</scope>
    <source>
        <strain evidence="1">Duluth1</strain>
        <tissue evidence="1">Whole animal</tissue>
    </source>
</reference>